<dbReference type="CDD" id="cd08276">
    <property type="entry name" value="MDR7"/>
    <property type="match status" value="1"/>
</dbReference>
<protein>
    <recommendedName>
        <fullName evidence="1">Enoyl reductase (ER) domain-containing protein</fullName>
    </recommendedName>
</protein>
<dbReference type="InterPro" id="IPR011032">
    <property type="entry name" value="GroES-like_sf"/>
</dbReference>
<dbReference type="Pfam" id="PF08240">
    <property type="entry name" value="ADH_N"/>
    <property type="match status" value="1"/>
</dbReference>
<dbReference type="InterPro" id="IPR013149">
    <property type="entry name" value="ADH-like_C"/>
</dbReference>
<evidence type="ECO:0000313" key="2">
    <source>
        <dbReference type="EMBL" id="KAK4499332.1"/>
    </source>
</evidence>
<sequence length="346" mass="36685">MTTYSRWILPQTTGHQALVLDREATLGSVGDDEVVVEVHAASLNYRELVIAKGTAPGEVKPNVVPGSDGAGIVKEVGKNVKEFKAGDRVVTHLTPTIPDDQFPTLIDVGAGLGHSIDGTLQEVAILPQSAVVHAPKDLSFDRAATLTCSGLTAWNALFGLKGNEAKAGDWILVQGTGGVSIAALQFASAIGANVVATTSTDEKAKRLESLGAEHVINYRSTPKWGAEARKLTPGGRGFDLIVDVGGDSTLNESLAAVRVNGIVAATGILGSDSQPVSMLSALWHVCTVRGIVLGTRNQFKNMVKFVEEKNLQPVVDDVVFTMEQTKDAYDRLAAQKHFSKVVIKIR</sequence>
<feature type="domain" description="Enoyl reductase (ER)" evidence="1">
    <location>
        <begin position="14"/>
        <end position="343"/>
    </location>
</feature>
<evidence type="ECO:0000259" key="1">
    <source>
        <dbReference type="SMART" id="SM00829"/>
    </source>
</evidence>
<dbReference type="SUPFAM" id="SSF51735">
    <property type="entry name" value="NAD(P)-binding Rossmann-fold domains"/>
    <property type="match status" value="1"/>
</dbReference>
<dbReference type="InterPro" id="IPR020843">
    <property type="entry name" value="ER"/>
</dbReference>
<dbReference type="Gene3D" id="3.40.50.720">
    <property type="entry name" value="NAD(P)-binding Rossmann-like Domain"/>
    <property type="match status" value="1"/>
</dbReference>
<accession>A0ABR0ECY0</accession>
<dbReference type="SMART" id="SM00829">
    <property type="entry name" value="PKS_ER"/>
    <property type="match status" value="1"/>
</dbReference>
<dbReference type="InterPro" id="IPR052711">
    <property type="entry name" value="Zinc_ADH-like"/>
</dbReference>
<dbReference type="EMBL" id="JAXOVC010000007">
    <property type="protein sequence ID" value="KAK4499332.1"/>
    <property type="molecule type" value="Genomic_DNA"/>
</dbReference>
<dbReference type="InterPro" id="IPR013154">
    <property type="entry name" value="ADH-like_N"/>
</dbReference>
<keyword evidence="3" id="KW-1185">Reference proteome</keyword>
<dbReference type="Proteomes" id="UP001305779">
    <property type="component" value="Unassembled WGS sequence"/>
</dbReference>
<dbReference type="InterPro" id="IPR036291">
    <property type="entry name" value="NAD(P)-bd_dom_sf"/>
</dbReference>
<dbReference type="PANTHER" id="PTHR45033:SF2">
    <property type="entry name" value="ZINC-TYPE ALCOHOL DEHYDROGENASE-LIKE PROTEIN C1773.06C"/>
    <property type="match status" value="1"/>
</dbReference>
<dbReference type="PANTHER" id="PTHR45033">
    <property type="match status" value="1"/>
</dbReference>
<gene>
    <name evidence="2" type="ORF">PRZ48_009845</name>
</gene>
<dbReference type="Gene3D" id="3.90.180.10">
    <property type="entry name" value="Medium-chain alcohol dehydrogenases, catalytic domain"/>
    <property type="match status" value="1"/>
</dbReference>
<comment type="caution">
    <text evidence="2">The sequence shown here is derived from an EMBL/GenBank/DDBJ whole genome shotgun (WGS) entry which is preliminary data.</text>
</comment>
<evidence type="ECO:0000313" key="3">
    <source>
        <dbReference type="Proteomes" id="UP001305779"/>
    </source>
</evidence>
<name>A0ABR0ECY0_ZASCE</name>
<proteinExistence type="predicted"/>
<reference evidence="2 3" key="1">
    <citation type="journal article" date="2023" name="G3 (Bethesda)">
        <title>A chromosome-level genome assembly of Zasmidium syzygii isolated from banana leaves.</title>
        <authorList>
            <person name="van Westerhoven A.C."/>
            <person name="Mehrabi R."/>
            <person name="Talebi R."/>
            <person name="Steentjes M.B.F."/>
            <person name="Corcolon B."/>
            <person name="Chong P.A."/>
            <person name="Kema G.H.J."/>
            <person name="Seidl M.F."/>
        </authorList>
    </citation>
    <scope>NUCLEOTIDE SEQUENCE [LARGE SCALE GENOMIC DNA]</scope>
    <source>
        <strain evidence="2 3">P124</strain>
    </source>
</reference>
<dbReference type="SUPFAM" id="SSF50129">
    <property type="entry name" value="GroES-like"/>
    <property type="match status" value="1"/>
</dbReference>
<dbReference type="Pfam" id="PF00107">
    <property type="entry name" value="ADH_zinc_N"/>
    <property type="match status" value="1"/>
</dbReference>
<organism evidence="2 3">
    <name type="scientific">Zasmidium cellare</name>
    <name type="common">Wine cellar mold</name>
    <name type="synonym">Racodium cellare</name>
    <dbReference type="NCBI Taxonomy" id="395010"/>
    <lineage>
        <taxon>Eukaryota</taxon>
        <taxon>Fungi</taxon>
        <taxon>Dikarya</taxon>
        <taxon>Ascomycota</taxon>
        <taxon>Pezizomycotina</taxon>
        <taxon>Dothideomycetes</taxon>
        <taxon>Dothideomycetidae</taxon>
        <taxon>Mycosphaerellales</taxon>
        <taxon>Mycosphaerellaceae</taxon>
        <taxon>Zasmidium</taxon>
    </lineage>
</organism>